<dbReference type="EMBL" id="JBJXBP010000002">
    <property type="protein sequence ID" value="KAL3843582.1"/>
    <property type="molecule type" value="Genomic_DNA"/>
</dbReference>
<dbReference type="SUPFAM" id="SSF57903">
    <property type="entry name" value="FYVE/PHD zinc finger"/>
    <property type="match status" value="1"/>
</dbReference>
<dbReference type="InterPro" id="IPR011011">
    <property type="entry name" value="Znf_FYVE_PHD"/>
</dbReference>
<sequence>MLLKPDNPITAVSPAACVECGAEERRLLHHLPHRLTFRRLCTTCVLRLHPESFCPTCFEVYPNHPPNDAAAVLSCSKCYSSTHTHCVSSPSPTTYICPLCVNPSAPVFKLKMAREANGEECRVMDRDAAKKLLAAAQITSLLMNKAVVASKAEAERRAQEAAFAQKRAKDALEHMAQLMVKEKLRKKDNSVNVVSSANTKGDVDIVENSNKVLALLNRVELRENEKRSERIATSVNNGWASMMDVDERGGIVERSNGGGVDHVVSSDMESDEQEDVNSEDTSGEEQQQQHANNR</sequence>
<evidence type="ECO:0000256" key="1">
    <source>
        <dbReference type="ARBA" id="ARBA00022723"/>
    </source>
</evidence>
<feature type="region of interest" description="Disordered" evidence="4">
    <location>
        <begin position="247"/>
        <end position="294"/>
    </location>
</feature>
<dbReference type="Proteomes" id="UP001634393">
    <property type="component" value="Unassembled WGS sequence"/>
</dbReference>
<evidence type="ECO:0000256" key="4">
    <source>
        <dbReference type="SAM" id="MobiDB-lite"/>
    </source>
</evidence>
<evidence type="ECO:0000256" key="2">
    <source>
        <dbReference type="ARBA" id="ARBA00022771"/>
    </source>
</evidence>
<protein>
    <recommendedName>
        <fullName evidence="7">RING-type domain-containing protein</fullName>
    </recommendedName>
</protein>
<evidence type="ECO:0000256" key="3">
    <source>
        <dbReference type="ARBA" id="ARBA00022833"/>
    </source>
</evidence>
<feature type="compositionally biased region" description="Acidic residues" evidence="4">
    <location>
        <begin position="268"/>
        <end position="283"/>
    </location>
</feature>
<keyword evidence="3" id="KW-0862">Zinc</keyword>
<reference evidence="5 6" key="1">
    <citation type="submission" date="2024-12" db="EMBL/GenBank/DDBJ databases">
        <title>The unique morphological basis and parallel evolutionary history of personate flowers in Penstemon.</title>
        <authorList>
            <person name="Depatie T.H."/>
            <person name="Wessinger C.A."/>
        </authorList>
    </citation>
    <scope>NUCLEOTIDE SEQUENCE [LARGE SCALE GENOMIC DNA]</scope>
    <source>
        <strain evidence="5">WTNN_2</strain>
        <tissue evidence="5">Leaf</tissue>
    </source>
</reference>
<dbReference type="PANTHER" id="PTHR34451">
    <property type="entry name" value="PHD FINGER FAMILY PROTEIN"/>
    <property type="match status" value="1"/>
</dbReference>
<accession>A0ABD3U3E5</accession>
<keyword evidence="1" id="KW-0479">Metal-binding</keyword>
<evidence type="ECO:0008006" key="7">
    <source>
        <dbReference type="Google" id="ProtNLM"/>
    </source>
</evidence>
<proteinExistence type="predicted"/>
<dbReference type="AlphaFoldDB" id="A0ABD3U3E5"/>
<keyword evidence="2" id="KW-0863">Zinc-finger</keyword>
<feature type="compositionally biased region" description="Polar residues" evidence="4">
    <location>
        <begin position="284"/>
        <end position="294"/>
    </location>
</feature>
<keyword evidence="6" id="KW-1185">Reference proteome</keyword>
<evidence type="ECO:0000313" key="6">
    <source>
        <dbReference type="Proteomes" id="UP001634393"/>
    </source>
</evidence>
<dbReference type="PROSITE" id="PS01359">
    <property type="entry name" value="ZF_PHD_1"/>
    <property type="match status" value="1"/>
</dbReference>
<dbReference type="PANTHER" id="PTHR34451:SF7">
    <property type="entry name" value="PHD FINGER FAMILY PROTEIN"/>
    <property type="match status" value="1"/>
</dbReference>
<name>A0ABD3U3E5_9LAMI</name>
<dbReference type="InterPro" id="IPR019786">
    <property type="entry name" value="Zinc_finger_PHD-type_CS"/>
</dbReference>
<evidence type="ECO:0000313" key="5">
    <source>
        <dbReference type="EMBL" id="KAL3843582.1"/>
    </source>
</evidence>
<gene>
    <name evidence="5" type="ORF">ACJIZ3_000985</name>
</gene>
<comment type="caution">
    <text evidence="5">The sequence shown here is derived from an EMBL/GenBank/DDBJ whole genome shotgun (WGS) entry which is preliminary data.</text>
</comment>
<dbReference type="GO" id="GO:0008270">
    <property type="term" value="F:zinc ion binding"/>
    <property type="evidence" value="ECO:0007669"/>
    <property type="project" value="UniProtKB-KW"/>
</dbReference>
<organism evidence="5 6">
    <name type="scientific">Penstemon smallii</name>
    <dbReference type="NCBI Taxonomy" id="265156"/>
    <lineage>
        <taxon>Eukaryota</taxon>
        <taxon>Viridiplantae</taxon>
        <taxon>Streptophyta</taxon>
        <taxon>Embryophyta</taxon>
        <taxon>Tracheophyta</taxon>
        <taxon>Spermatophyta</taxon>
        <taxon>Magnoliopsida</taxon>
        <taxon>eudicotyledons</taxon>
        <taxon>Gunneridae</taxon>
        <taxon>Pentapetalae</taxon>
        <taxon>asterids</taxon>
        <taxon>lamiids</taxon>
        <taxon>Lamiales</taxon>
        <taxon>Plantaginaceae</taxon>
        <taxon>Cheloneae</taxon>
        <taxon>Penstemon</taxon>
    </lineage>
</organism>